<keyword evidence="2" id="KW-1185">Reference proteome</keyword>
<dbReference type="Proteomes" id="UP001244341">
    <property type="component" value="Chromosome 2b"/>
</dbReference>
<accession>A0ABY8TPG4</accession>
<evidence type="ECO:0000313" key="1">
    <source>
        <dbReference type="EMBL" id="WIA10865.1"/>
    </source>
</evidence>
<dbReference type="Gene3D" id="1.50.10.100">
    <property type="entry name" value="Chondroitin AC/alginate lyase"/>
    <property type="match status" value="1"/>
</dbReference>
<name>A0ABY8TPG4_TETOB</name>
<dbReference type="EMBL" id="CP126209">
    <property type="protein sequence ID" value="WIA10865.1"/>
    <property type="molecule type" value="Genomic_DNA"/>
</dbReference>
<organism evidence="1 2">
    <name type="scientific">Tetradesmus obliquus</name>
    <name type="common">Green alga</name>
    <name type="synonym">Acutodesmus obliquus</name>
    <dbReference type="NCBI Taxonomy" id="3088"/>
    <lineage>
        <taxon>Eukaryota</taxon>
        <taxon>Viridiplantae</taxon>
        <taxon>Chlorophyta</taxon>
        <taxon>core chlorophytes</taxon>
        <taxon>Chlorophyceae</taxon>
        <taxon>CS clade</taxon>
        <taxon>Sphaeropleales</taxon>
        <taxon>Scenedesmaceae</taxon>
        <taxon>Tetradesmus</taxon>
    </lineage>
</organism>
<evidence type="ECO:0000313" key="2">
    <source>
        <dbReference type="Proteomes" id="UP001244341"/>
    </source>
</evidence>
<gene>
    <name evidence="1" type="ORF">OEZ85_011031</name>
</gene>
<proteinExistence type="predicted"/>
<protein>
    <submittedName>
        <fullName evidence="1">Uncharacterized protein</fullName>
    </submittedName>
</protein>
<dbReference type="InterPro" id="IPR008929">
    <property type="entry name" value="Chondroitin_lyas"/>
</dbReference>
<sequence>MLLSPNNMLIRQVSHPATLIHPAQVATFQQDVQSALVRRRAREALAGQLAQALGRQPEAVEQVAAGQGGEAVLREAVRLAYGCTLMYLATKAEAYAQKAVQEANWCIVQYQQILKSYVKDSGFTGESLRDSDRCCFGLAGLVHIAELLQGQGIDAYSFKLFRALELHAALLSCKRVPLGYTVDQFTILNWLQPSAWEIALDHYERRCGIAMPNVRMLLSQKLRPCGFNMHFGFDTITHAHVT</sequence>
<reference evidence="1 2" key="1">
    <citation type="submission" date="2023-05" db="EMBL/GenBank/DDBJ databases">
        <title>A 100% complete, gapless, phased diploid assembly of the Scenedesmus obliquus UTEX 3031 genome.</title>
        <authorList>
            <person name="Biondi T.C."/>
            <person name="Hanschen E.R."/>
            <person name="Kwon T."/>
            <person name="Eng W."/>
            <person name="Kruse C.P.S."/>
            <person name="Koehler S.I."/>
            <person name="Kunde Y."/>
            <person name="Gleasner C.D."/>
            <person name="You Mak K.T."/>
            <person name="Polle J."/>
            <person name="Hovde B.T."/>
            <person name="Starkenburg S.R."/>
        </authorList>
    </citation>
    <scope>NUCLEOTIDE SEQUENCE [LARGE SCALE GENOMIC DNA]</scope>
    <source>
        <strain evidence="1 2">DOE0152z</strain>
    </source>
</reference>